<dbReference type="EMBL" id="CP002995">
    <property type="protein sequence ID" value="AEM88648.1"/>
    <property type="molecule type" value="Genomic_DNA"/>
</dbReference>
<dbReference type="RefSeq" id="WP_014043583.1">
    <property type="nucleotide sequence ID" value="NC_015951.1"/>
</dbReference>
<accession>G2PGT4</accession>
<keyword evidence="2" id="KW-0614">Plasmid</keyword>
<geneLocation type="plasmid" evidence="2 3">
    <name>pSTRVI01</name>
</geneLocation>
<keyword evidence="3" id="KW-1185">Reference proteome</keyword>
<evidence type="ECO:0000256" key="1">
    <source>
        <dbReference type="SAM" id="MobiDB-lite"/>
    </source>
</evidence>
<dbReference type="AlphaFoldDB" id="G2PGT4"/>
<sequence length="105" mass="11433">MINSIACTIPRPTGGILDDFEEEDDQRGYEDEPEARLWVYLNRLVREADARIAAGRPGRTVGLASGRLIVGADQRCICGQPADNCRCKDPYPRASETVLAGGGVR</sequence>
<dbReference type="KEGG" id="svl:Strvi_9391"/>
<dbReference type="HOGENOM" id="CLU_2235161_0_0_11"/>
<name>G2PGT4_STRV4</name>
<organism evidence="2 3">
    <name type="scientific">Streptomyces violaceusniger (strain Tu 4113)</name>
    <dbReference type="NCBI Taxonomy" id="653045"/>
    <lineage>
        <taxon>Bacteria</taxon>
        <taxon>Bacillati</taxon>
        <taxon>Actinomycetota</taxon>
        <taxon>Actinomycetes</taxon>
        <taxon>Kitasatosporales</taxon>
        <taxon>Streptomycetaceae</taxon>
        <taxon>Streptomyces</taxon>
        <taxon>Streptomyces violaceusniger group</taxon>
    </lineage>
</organism>
<dbReference type="Proteomes" id="UP000008703">
    <property type="component" value="Plasmid pSTRVI01"/>
</dbReference>
<gene>
    <name evidence="2" type="ORF">Strvi_9391</name>
</gene>
<evidence type="ECO:0000313" key="3">
    <source>
        <dbReference type="Proteomes" id="UP000008703"/>
    </source>
</evidence>
<evidence type="ECO:0000313" key="2">
    <source>
        <dbReference type="EMBL" id="AEM88648.1"/>
    </source>
</evidence>
<proteinExistence type="predicted"/>
<reference evidence="2" key="1">
    <citation type="submission" date="2011-08" db="EMBL/GenBank/DDBJ databases">
        <title>Complete sequence of plasmid 1 of Streptomyces violaceusniger Tu 4113.</title>
        <authorList>
            <consortium name="US DOE Joint Genome Institute"/>
            <person name="Lucas S."/>
            <person name="Han J."/>
            <person name="Lapidus A."/>
            <person name="Cheng J.-F."/>
            <person name="Goodwin L."/>
            <person name="Pitluck S."/>
            <person name="Peters L."/>
            <person name="Ivanova N."/>
            <person name="Daligault H."/>
            <person name="Detter J.C."/>
            <person name="Han C."/>
            <person name="Tapia R."/>
            <person name="Land M."/>
            <person name="Hauser L."/>
            <person name="Kyrpides N."/>
            <person name="Ivanova N."/>
            <person name="Pagani I."/>
            <person name="Hagen A."/>
            <person name="Katz L."/>
            <person name="Fiedler H.-P."/>
            <person name="Keasling J."/>
            <person name="Fortman J."/>
            <person name="Woyke T."/>
        </authorList>
    </citation>
    <scope>NUCLEOTIDE SEQUENCE [LARGE SCALE GENOMIC DNA]</scope>
    <source>
        <strain evidence="2">Tu 4113</strain>
        <plasmid evidence="2">pSTRVI01</plasmid>
    </source>
</reference>
<feature type="region of interest" description="Disordered" evidence="1">
    <location>
        <begin position="1"/>
        <end position="29"/>
    </location>
</feature>
<protein>
    <submittedName>
        <fullName evidence="2">Uncharacterized protein</fullName>
    </submittedName>
</protein>